<proteinExistence type="predicted"/>
<protein>
    <submittedName>
        <fullName evidence="1">(California timema) hypothetical protein</fullName>
    </submittedName>
</protein>
<evidence type="ECO:0000313" key="1">
    <source>
        <dbReference type="EMBL" id="CAD7577478.1"/>
    </source>
</evidence>
<name>A0A7R9JE30_TIMCA</name>
<accession>A0A7R9JE30</accession>
<dbReference type="EMBL" id="OE185689">
    <property type="protein sequence ID" value="CAD7577478.1"/>
    <property type="molecule type" value="Genomic_DNA"/>
</dbReference>
<dbReference type="AlphaFoldDB" id="A0A7R9JE30"/>
<reference evidence="1" key="1">
    <citation type="submission" date="2020-11" db="EMBL/GenBank/DDBJ databases">
        <authorList>
            <person name="Tran Van P."/>
        </authorList>
    </citation>
    <scope>NUCLEOTIDE SEQUENCE</scope>
</reference>
<gene>
    <name evidence="1" type="ORF">TCMB3V08_LOCUS10028</name>
</gene>
<organism evidence="1">
    <name type="scientific">Timema californicum</name>
    <name type="common">California timema</name>
    <name type="synonym">Walking stick</name>
    <dbReference type="NCBI Taxonomy" id="61474"/>
    <lineage>
        <taxon>Eukaryota</taxon>
        <taxon>Metazoa</taxon>
        <taxon>Ecdysozoa</taxon>
        <taxon>Arthropoda</taxon>
        <taxon>Hexapoda</taxon>
        <taxon>Insecta</taxon>
        <taxon>Pterygota</taxon>
        <taxon>Neoptera</taxon>
        <taxon>Polyneoptera</taxon>
        <taxon>Phasmatodea</taxon>
        <taxon>Timematodea</taxon>
        <taxon>Timematoidea</taxon>
        <taxon>Timematidae</taxon>
        <taxon>Timema</taxon>
    </lineage>
</organism>
<sequence>MAASTIYKGLPEGVYQVKVSQMIDPASFYVIDPPGPSSGRSQVQAMEKTLSRLYQGAKRSVLSTDVCDRPGINPPGRGEPPDHILCRHFSNGNPITHASSMASNSQQPCVLLTHKHADLDSHQSKGPLAAPYSLVNRMKLYELYATLSRKATQHS</sequence>